<dbReference type="GO" id="GO:0032259">
    <property type="term" value="P:methylation"/>
    <property type="evidence" value="ECO:0007669"/>
    <property type="project" value="UniProtKB-KW"/>
</dbReference>
<dbReference type="EMBL" id="LEQJ01000012">
    <property type="protein sequence ID" value="RBS29803.1"/>
    <property type="molecule type" value="Genomic_DNA"/>
</dbReference>
<dbReference type="InterPro" id="IPR002052">
    <property type="entry name" value="DNA_methylase_N6_adenine_CS"/>
</dbReference>
<gene>
    <name evidence="2" type="ORF">AWT83_01770</name>
    <name evidence="3" type="ORF">CQR37_04080</name>
    <name evidence="4" type="ORF">EB12_02045</name>
</gene>
<dbReference type="PANTHER" id="PTHR47739">
    <property type="entry name" value="TRNA1(VAL) (ADENINE(37)-N6)-METHYLTRANSFERASE"/>
    <property type="match status" value="1"/>
</dbReference>
<keyword evidence="2" id="KW-0489">Methyltransferase</keyword>
<dbReference type="InterPro" id="IPR050210">
    <property type="entry name" value="tRNA_Adenine-N(6)_MTase"/>
</dbReference>
<evidence type="ECO:0000313" key="2">
    <source>
        <dbReference type="EMBL" id="KWX17300.1"/>
    </source>
</evidence>
<feature type="domain" description="Methyltransferase small" evidence="1">
    <location>
        <begin position="22"/>
        <end position="168"/>
    </location>
</feature>
<dbReference type="InterPro" id="IPR007848">
    <property type="entry name" value="Small_mtfrase_dom"/>
</dbReference>
<dbReference type="EMBL" id="PCGC01000006">
    <property type="protein sequence ID" value="PHL22237.1"/>
    <property type="molecule type" value="Genomic_DNA"/>
</dbReference>
<dbReference type="SUPFAM" id="SSF53335">
    <property type="entry name" value="S-adenosyl-L-methionine-dependent methyltransferases"/>
    <property type="match status" value="1"/>
</dbReference>
<dbReference type="PANTHER" id="PTHR47739:SF1">
    <property type="entry name" value="TRNA1(VAL) (ADENINE(37)-N6)-METHYLTRANSFERASE"/>
    <property type="match status" value="1"/>
</dbReference>
<evidence type="ECO:0000313" key="6">
    <source>
        <dbReference type="Proteomes" id="UP000224303"/>
    </source>
</evidence>
<comment type="caution">
    <text evidence="2">The sequence shown here is derived from an EMBL/GenBank/DDBJ whole genome shotgun (WGS) entry which is preliminary data.</text>
</comment>
<dbReference type="AlphaFoldDB" id="A0A132P4P2"/>
<dbReference type="Proteomes" id="UP000070452">
    <property type="component" value="Unassembled WGS sequence"/>
</dbReference>
<dbReference type="Gene3D" id="3.40.50.150">
    <property type="entry name" value="Vaccinia Virus protein VP39"/>
    <property type="match status" value="1"/>
</dbReference>
<evidence type="ECO:0000313" key="4">
    <source>
        <dbReference type="EMBL" id="RBS29803.1"/>
    </source>
</evidence>
<dbReference type="CDD" id="cd02440">
    <property type="entry name" value="AdoMet_MTases"/>
    <property type="match status" value="1"/>
</dbReference>
<dbReference type="Proteomes" id="UP000224303">
    <property type="component" value="Unassembled WGS sequence"/>
</dbReference>
<keyword evidence="2" id="KW-0808">Transferase</keyword>
<dbReference type="PROSITE" id="PS00092">
    <property type="entry name" value="N6_MTASE"/>
    <property type="match status" value="1"/>
</dbReference>
<name>A0A132P4P2_ENTFC</name>
<dbReference type="GO" id="GO:0008170">
    <property type="term" value="F:N-methyltransferase activity"/>
    <property type="evidence" value="ECO:0007669"/>
    <property type="project" value="UniProtKB-ARBA"/>
</dbReference>
<dbReference type="RefSeq" id="WP_002299374.1">
    <property type="nucleotide sequence ID" value="NZ_CAACXZ010000004.1"/>
</dbReference>
<organism evidence="2 5">
    <name type="scientific">Enterococcus faecium</name>
    <name type="common">Streptococcus faecium</name>
    <dbReference type="NCBI Taxonomy" id="1352"/>
    <lineage>
        <taxon>Bacteria</taxon>
        <taxon>Bacillati</taxon>
        <taxon>Bacillota</taxon>
        <taxon>Bacilli</taxon>
        <taxon>Lactobacillales</taxon>
        <taxon>Enterococcaceae</taxon>
        <taxon>Enterococcus</taxon>
    </lineage>
</organism>
<dbReference type="InterPro" id="IPR029063">
    <property type="entry name" value="SAM-dependent_MTases_sf"/>
</dbReference>
<reference evidence="4 7" key="1">
    <citation type="submission" date="2015-06" db="EMBL/GenBank/DDBJ databases">
        <title>The Genome Sequence of Enterococcus faecium 131EA1.</title>
        <authorList>
            <consortium name="The Broad Institute Genomics Platform"/>
            <consortium name="The Broad Institute Genome Sequencing Center for Infectious Disease"/>
            <person name="Earl A.M."/>
            <person name="Van Tyne D."/>
            <person name="Lebreton F."/>
            <person name="Saavedra J.T."/>
            <person name="Gilmore M.S."/>
            <person name="Manson Mcguire A."/>
            <person name="Clock S."/>
            <person name="Crupain M."/>
            <person name="Rangan U."/>
            <person name="Young S."/>
            <person name="Abouelleil A."/>
            <person name="Cao P."/>
            <person name="Chapman S.B."/>
            <person name="Griggs A."/>
            <person name="Priest M."/>
            <person name="Shea T."/>
            <person name="Wortman J."/>
            <person name="Nusbaum C."/>
            <person name="Birren B."/>
        </authorList>
    </citation>
    <scope>NUCLEOTIDE SEQUENCE [LARGE SCALE GENOMIC DNA]</scope>
    <source>
        <strain evidence="4 7">131EA1</strain>
    </source>
</reference>
<dbReference type="Pfam" id="PF05175">
    <property type="entry name" value="MTS"/>
    <property type="match status" value="1"/>
</dbReference>
<reference evidence="2 5" key="2">
    <citation type="submission" date="2016-01" db="EMBL/GenBank/DDBJ databases">
        <title>Molecular Mechanisms for transfer of large genomic segments between Enterococcus faecium strains.</title>
        <authorList>
            <person name="Garcia-Solache M.A."/>
            <person name="Lebreton F."/>
            <person name="Mclaughlin R.E."/>
            <person name="Whiteaker J.D."/>
            <person name="Gilmore M.S."/>
            <person name="Rice L.B."/>
        </authorList>
    </citation>
    <scope>NUCLEOTIDE SEQUENCE [LARGE SCALE GENOMIC DNA]</scope>
    <source>
        <strain evidence="2 5">D344RRF x C68</strain>
    </source>
</reference>
<reference evidence="3 6" key="3">
    <citation type="submission" date="2017-10" db="EMBL/GenBank/DDBJ databases">
        <title>Draft genomes of the Enterococcus faecium isolated from human feces before and after Helicobacter pylori eradication therapy.</title>
        <authorList>
            <person name="Prianichniikov N.A."/>
            <person name="Glushchenko O.E."/>
            <person name="Malakhova M.V."/>
        </authorList>
    </citation>
    <scope>NUCLEOTIDE SEQUENCE [LARGE SCALE GENOMIC DNA]</scope>
    <source>
        <strain evidence="3 6">Hp_5-7</strain>
    </source>
</reference>
<evidence type="ECO:0000313" key="3">
    <source>
        <dbReference type="EMBL" id="PHL22237.1"/>
    </source>
</evidence>
<dbReference type="Proteomes" id="UP000253144">
    <property type="component" value="Unassembled WGS sequence"/>
</dbReference>
<evidence type="ECO:0000259" key="1">
    <source>
        <dbReference type="Pfam" id="PF05175"/>
    </source>
</evidence>
<evidence type="ECO:0000313" key="5">
    <source>
        <dbReference type="Proteomes" id="UP000070452"/>
    </source>
</evidence>
<dbReference type="EMBL" id="LRHK01000001">
    <property type="protein sequence ID" value="KWX17300.1"/>
    <property type="molecule type" value="Genomic_DNA"/>
</dbReference>
<sequence length="244" mass="27660">MLHEDERIDQLYAEDIKIIQSSKVFSFSLDAVLLAHFSRVPKKGKIVDLCAGNGAVGLFLSKRTQAAIDAIELQPRLADMARRSIALNHLNEQMTVHTIDLKDSLSVVRHNSCDLVVCNPPYFKGLPTNKTNPNKHLAIARHEIHTTLEEVIDISSKLLKTNGRFTMVHRPDRFLEIIQVMQDYRIAPKRIQFVYPKPGKEANILLVEGIKEGKLDGFKVAPPLITYNMDGEYTVEIREMLYGK</sequence>
<accession>A0A132P4P2</accession>
<dbReference type="PATRIC" id="fig|1352.771.peg.2262"/>
<proteinExistence type="predicted"/>
<dbReference type="GO" id="GO:0003676">
    <property type="term" value="F:nucleic acid binding"/>
    <property type="evidence" value="ECO:0007669"/>
    <property type="project" value="InterPro"/>
</dbReference>
<evidence type="ECO:0000313" key="7">
    <source>
        <dbReference type="Proteomes" id="UP000253144"/>
    </source>
</evidence>
<dbReference type="GO" id="GO:0008757">
    <property type="term" value="F:S-adenosylmethionine-dependent methyltransferase activity"/>
    <property type="evidence" value="ECO:0007669"/>
    <property type="project" value="UniProtKB-ARBA"/>
</dbReference>
<protein>
    <submittedName>
        <fullName evidence="2 3">Methyltransferase</fullName>
    </submittedName>
</protein>